<dbReference type="EMBL" id="BHYM01000089">
    <property type="protein sequence ID" value="GCE44234.1"/>
    <property type="molecule type" value="Genomic_DNA"/>
</dbReference>
<gene>
    <name evidence="1" type="ORF">Rhow_008532</name>
</gene>
<accession>A0A402CKV8</accession>
<protein>
    <submittedName>
        <fullName evidence="1">Uncharacterized protein</fullName>
    </submittedName>
</protein>
<dbReference type="AlphaFoldDB" id="A0A402CKV8"/>
<keyword evidence="2" id="KW-1185">Reference proteome</keyword>
<sequence>MLVVAMGKLFDAGLNEPTRREELSFAKTRELGITVLSRTGTVGRYDFITMMDVPSLEAAAEFAHFFRTEGFGDPEVMPVYRHVPAESGGLGG</sequence>
<dbReference type="Proteomes" id="UP000287519">
    <property type="component" value="Unassembled WGS sequence"/>
</dbReference>
<organism evidence="1 2">
    <name type="scientific">Rhodococcus wratislaviensis</name>
    <name type="common">Tsukamurella wratislaviensis</name>
    <dbReference type="NCBI Taxonomy" id="44752"/>
    <lineage>
        <taxon>Bacteria</taxon>
        <taxon>Bacillati</taxon>
        <taxon>Actinomycetota</taxon>
        <taxon>Actinomycetes</taxon>
        <taxon>Mycobacteriales</taxon>
        <taxon>Nocardiaceae</taxon>
        <taxon>Rhodococcus</taxon>
    </lineage>
</organism>
<reference evidence="1 2" key="1">
    <citation type="submission" date="2018-11" db="EMBL/GenBank/DDBJ databases">
        <title>Microbial catabolism of amino acid.</title>
        <authorList>
            <person name="Hibi M."/>
            <person name="Ogawa J."/>
        </authorList>
    </citation>
    <scope>NUCLEOTIDE SEQUENCE [LARGE SCALE GENOMIC DNA]</scope>
    <source>
        <strain evidence="1 2">C31-06</strain>
    </source>
</reference>
<name>A0A402CKV8_RHOWR</name>
<evidence type="ECO:0000313" key="1">
    <source>
        <dbReference type="EMBL" id="GCE44234.1"/>
    </source>
</evidence>
<comment type="caution">
    <text evidence="1">The sequence shown here is derived from an EMBL/GenBank/DDBJ whole genome shotgun (WGS) entry which is preliminary data.</text>
</comment>
<evidence type="ECO:0000313" key="2">
    <source>
        <dbReference type="Proteomes" id="UP000287519"/>
    </source>
</evidence>
<dbReference type="RefSeq" id="WP_124395851.1">
    <property type="nucleotide sequence ID" value="NZ_BHYM01000089.1"/>
</dbReference>
<proteinExistence type="predicted"/>